<dbReference type="AlphaFoldDB" id="A0A448YQR1"/>
<dbReference type="Proteomes" id="UP000290900">
    <property type="component" value="Unassembled WGS sequence"/>
</dbReference>
<evidence type="ECO:0000313" key="11">
    <source>
        <dbReference type="Proteomes" id="UP000290900"/>
    </source>
</evidence>
<evidence type="ECO:0000259" key="9">
    <source>
        <dbReference type="SMART" id="SM00014"/>
    </source>
</evidence>
<dbReference type="SMART" id="SM00014">
    <property type="entry name" value="acidPPc"/>
    <property type="match status" value="1"/>
</dbReference>
<dbReference type="GO" id="GO:0005789">
    <property type="term" value="C:endoplasmic reticulum membrane"/>
    <property type="evidence" value="ECO:0007669"/>
    <property type="project" value="UniProtKB-SubCell"/>
</dbReference>
<keyword evidence="11" id="KW-1185">Reference proteome</keyword>
<proteinExistence type="inferred from homology"/>
<feature type="transmembrane region" description="Helical" evidence="8">
    <location>
        <begin position="256"/>
        <end position="274"/>
    </location>
</feature>
<feature type="transmembrane region" description="Helical" evidence="8">
    <location>
        <begin position="163"/>
        <end position="186"/>
    </location>
</feature>
<feature type="transmembrane region" description="Helical" evidence="8">
    <location>
        <begin position="93"/>
        <end position="112"/>
    </location>
</feature>
<dbReference type="SUPFAM" id="SSF48317">
    <property type="entry name" value="Acid phosphatase/Vanadium-dependent haloperoxidase"/>
    <property type="match status" value="1"/>
</dbReference>
<dbReference type="InParanoid" id="A0A448YQR1"/>
<dbReference type="Pfam" id="PF01569">
    <property type="entry name" value="PAP2"/>
    <property type="match status" value="1"/>
</dbReference>
<evidence type="ECO:0000256" key="2">
    <source>
        <dbReference type="ARBA" id="ARBA00022692"/>
    </source>
</evidence>
<dbReference type="InterPro" id="IPR000326">
    <property type="entry name" value="PAP2/HPO"/>
</dbReference>
<sequence>MELSNTSTLDSGLRKPSFYQSRMSPFRFQLRSLFLNLINKESPSLGYLQSYFRCKSLDYYFLYSANLGAHMFYVLMCPLPGWFGYTKLLRDSVAVLGLGIYLTGFVKDYLCLPRPRSPPLRRLTLSHYTAQECGCPSSHTANATSVCLLALHLLSNSWDDHSLLFNLSILITTSVYFLTLVLGRIYCGMHGYVDLAVGSIIGSAVFVIRMYLGDWWDEILLNDPSILVPLGLTAFYYLLVYLHPVALDPCPCFEDSVSFVGVLIGLDTIHWLLANYSTGIDGFKPEDVPFTYEGLPKMALRIAVGVASVSIWKSASKPVLMKVIGWKGEKERKGKSYGEKDRGDGEIIVRMIVYAGIPMMVVLGKYLFTMAGV</sequence>
<keyword evidence="2 8" id="KW-0812">Transmembrane</keyword>
<dbReference type="GO" id="GO:0006629">
    <property type="term" value="P:lipid metabolic process"/>
    <property type="evidence" value="ECO:0007669"/>
    <property type="project" value="UniProtKB-ARBA"/>
</dbReference>
<keyword evidence="5 8" id="KW-1133">Transmembrane helix</keyword>
<feature type="transmembrane region" description="Helical" evidence="8">
    <location>
        <begin position="347"/>
        <end position="368"/>
    </location>
</feature>
<organism evidence="10 11">
    <name type="scientific">Brettanomyces naardenensis</name>
    <name type="common">Yeast</name>
    <dbReference type="NCBI Taxonomy" id="13370"/>
    <lineage>
        <taxon>Eukaryota</taxon>
        <taxon>Fungi</taxon>
        <taxon>Dikarya</taxon>
        <taxon>Ascomycota</taxon>
        <taxon>Saccharomycotina</taxon>
        <taxon>Pichiomycetes</taxon>
        <taxon>Pichiales</taxon>
        <taxon>Pichiaceae</taxon>
        <taxon>Brettanomyces</taxon>
    </lineage>
</organism>
<comment type="subcellular location">
    <subcellularLocation>
        <location evidence="1">Endoplasmic reticulum membrane</location>
        <topology evidence="1">Multi-pass membrane protein</topology>
    </subcellularLocation>
</comment>
<dbReference type="FunCoup" id="A0A448YQR1">
    <property type="interactions" value="385"/>
</dbReference>
<protein>
    <submittedName>
        <fullName evidence="10">DEKNAAC104411</fullName>
    </submittedName>
</protein>
<dbReference type="STRING" id="13370.A0A448YQR1"/>
<evidence type="ECO:0000256" key="1">
    <source>
        <dbReference type="ARBA" id="ARBA00004477"/>
    </source>
</evidence>
<dbReference type="Gene3D" id="1.20.144.10">
    <property type="entry name" value="Phosphatidic acid phosphatase type 2/haloperoxidase"/>
    <property type="match status" value="1"/>
</dbReference>
<feature type="transmembrane region" description="Helical" evidence="8">
    <location>
        <begin position="192"/>
        <end position="212"/>
    </location>
</feature>
<evidence type="ECO:0000256" key="6">
    <source>
        <dbReference type="ARBA" id="ARBA00023136"/>
    </source>
</evidence>
<feature type="transmembrane region" description="Helical" evidence="8">
    <location>
        <begin position="224"/>
        <end position="244"/>
    </location>
</feature>
<evidence type="ECO:0000256" key="5">
    <source>
        <dbReference type="ARBA" id="ARBA00022989"/>
    </source>
</evidence>
<accession>A0A448YQR1</accession>
<keyword evidence="3" id="KW-0378">Hydrolase</keyword>
<dbReference type="GO" id="GO:0042392">
    <property type="term" value="F:sphingosine-1-phosphate phosphatase activity"/>
    <property type="evidence" value="ECO:0007669"/>
    <property type="project" value="TreeGrafter"/>
</dbReference>
<evidence type="ECO:0000256" key="8">
    <source>
        <dbReference type="SAM" id="Phobius"/>
    </source>
</evidence>
<feature type="transmembrane region" description="Helical" evidence="8">
    <location>
        <begin position="60"/>
        <end position="81"/>
    </location>
</feature>
<dbReference type="PANTHER" id="PTHR14969:SF28">
    <property type="entry name" value="DIHYDROSPHINGOSINE 1-PHOSPHATE PHOSPHATASE LCB3-RELATED"/>
    <property type="match status" value="1"/>
</dbReference>
<keyword evidence="6 8" id="KW-0472">Membrane</keyword>
<feature type="domain" description="Phosphatidic acid phosphatase type 2/haloperoxidase" evidence="9">
    <location>
        <begin position="89"/>
        <end position="210"/>
    </location>
</feature>
<evidence type="ECO:0000256" key="3">
    <source>
        <dbReference type="ARBA" id="ARBA00022801"/>
    </source>
</evidence>
<reference evidence="10 11" key="1">
    <citation type="submission" date="2018-12" db="EMBL/GenBank/DDBJ databases">
        <authorList>
            <person name="Tiukova I."/>
            <person name="Dainat J."/>
        </authorList>
    </citation>
    <scope>NUCLEOTIDE SEQUENCE [LARGE SCALE GENOMIC DNA]</scope>
</reference>
<dbReference type="PANTHER" id="PTHR14969">
    <property type="entry name" value="SPHINGOSINE-1-PHOSPHATE PHOSPHOHYDROLASE"/>
    <property type="match status" value="1"/>
</dbReference>
<keyword evidence="4" id="KW-0256">Endoplasmic reticulum</keyword>
<evidence type="ECO:0000256" key="7">
    <source>
        <dbReference type="ARBA" id="ARBA00038324"/>
    </source>
</evidence>
<evidence type="ECO:0000313" key="10">
    <source>
        <dbReference type="EMBL" id="VEU23280.1"/>
    </source>
</evidence>
<evidence type="ECO:0000256" key="4">
    <source>
        <dbReference type="ARBA" id="ARBA00022824"/>
    </source>
</evidence>
<dbReference type="OrthoDB" id="301434at2759"/>
<comment type="similarity">
    <text evidence="7">Belongs to the type 2 lipid phosphate phosphatase family.</text>
</comment>
<dbReference type="EMBL" id="CAACVR010000041">
    <property type="protein sequence ID" value="VEU23280.1"/>
    <property type="molecule type" value="Genomic_DNA"/>
</dbReference>
<gene>
    <name evidence="10" type="ORF">BRENAR_LOCUS4011</name>
</gene>
<name>A0A448YQR1_BRENA</name>
<dbReference type="InterPro" id="IPR036938">
    <property type="entry name" value="PAP2/HPO_sf"/>
</dbReference>